<dbReference type="STRING" id="1393034.HMPREF3192_00859"/>
<accession>A0A133XU11</accession>
<feature type="transmembrane region" description="Helical" evidence="2">
    <location>
        <begin position="173"/>
        <end position="191"/>
    </location>
</feature>
<feature type="compositionally biased region" description="Polar residues" evidence="1">
    <location>
        <begin position="10"/>
        <end position="19"/>
    </location>
</feature>
<keyword evidence="2" id="KW-1133">Transmembrane helix</keyword>
<dbReference type="AlphaFoldDB" id="A0A133XU11"/>
<keyword evidence="2" id="KW-0812">Transmembrane</keyword>
<organism evidence="3 4">
    <name type="scientific">Atopobium deltae</name>
    <dbReference type="NCBI Taxonomy" id="1393034"/>
    <lineage>
        <taxon>Bacteria</taxon>
        <taxon>Bacillati</taxon>
        <taxon>Actinomycetota</taxon>
        <taxon>Coriobacteriia</taxon>
        <taxon>Coriobacteriales</taxon>
        <taxon>Atopobiaceae</taxon>
        <taxon>Atopobium</taxon>
    </lineage>
</organism>
<name>A0A133XU11_9ACTN</name>
<feature type="transmembrane region" description="Helical" evidence="2">
    <location>
        <begin position="324"/>
        <end position="348"/>
    </location>
</feature>
<evidence type="ECO:0000256" key="1">
    <source>
        <dbReference type="SAM" id="MobiDB-lite"/>
    </source>
</evidence>
<feature type="transmembrane region" description="Helical" evidence="2">
    <location>
        <begin position="230"/>
        <end position="250"/>
    </location>
</feature>
<feature type="compositionally biased region" description="Basic and acidic residues" evidence="1">
    <location>
        <begin position="21"/>
        <end position="40"/>
    </location>
</feature>
<comment type="caution">
    <text evidence="3">The sequence shown here is derived from an EMBL/GenBank/DDBJ whole genome shotgun (WGS) entry which is preliminary data.</text>
</comment>
<feature type="transmembrane region" description="Helical" evidence="2">
    <location>
        <begin position="93"/>
        <end position="112"/>
    </location>
</feature>
<reference evidence="4" key="1">
    <citation type="submission" date="2016-01" db="EMBL/GenBank/DDBJ databases">
        <authorList>
            <person name="Mitreva M."/>
            <person name="Pepin K.H."/>
            <person name="Mihindukulasuriya K.A."/>
            <person name="Fulton R."/>
            <person name="Fronick C."/>
            <person name="O'Laughlin M."/>
            <person name="Miner T."/>
            <person name="Herter B."/>
            <person name="Rosa B.A."/>
            <person name="Cordes M."/>
            <person name="Tomlinson C."/>
            <person name="Wollam A."/>
            <person name="Palsikar V.B."/>
            <person name="Mardis E.R."/>
            <person name="Wilson R.K."/>
        </authorList>
    </citation>
    <scope>NUCLEOTIDE SEQUENCE [LARGE SCALE GENOMIC DNA]</scope>
    <source>
        <strain evidence="4">DNF00019</strain>
    </source>
</reference>
<protein>
    <submittedName>
        <fullName evidence="3">Uncharacterized protein</fullName>
    </submittedName>
</protein>
<dbReference type="Proteomes" id="UP000070675">
    <property type="component" value="Unassembled WGS sequence"/>
</dbReference>
<keyword evidence="4" id="KW-1185">Reference proteome</keyword>
<dbReference type="OrthoDB" id="2236865at2"/>
<dbReference type="RefSeq" id="WP_066305505.1">
    <property type="nucleotide sequence ID" value="NZ_KQ959495.1"/>
</dbReference>
<feature type="compositionally biased region" description="Polar residues" evidence="1">
    <location>
        <begin position="58"/>
        <end position="68"/>
    </location>
</feature>
<keyword evidence="2" id="KW-0472">Membrane</keyword>
<sequence length="591" mass="64858">MESEVHNDEATTPQENSASADKPDEAATKSTTAEDTKKSSETVTVTPDAPSAKPKVTVATSQSSTNPSSANDLIKTLQGFIQRYSKNFLYEKLLMGLYGLAVVLFLFIMMQISKLQNTSSSGSFMQAIGKSLDTTRTITGAFGFFTFVLWVAVAILGLSVYNRCILRNDRSKTFLAPSILGLAGLVVVHSQNLTLSKAMRFLSGFSNLNFGEILGGGAEVSTLSEGSANIMMVLYLIGFALLIAAIVFYFRFIKTTNENTVAQSDEEIAEALKTGKANAQKAMAAGVDLAEKGAQKAKEVMQSQEVQNVVKTGKQTVAKNKKTIVLAIAAVAVVLVGILGFTLIGAMLKPDAVVSMKDMQIVLNIEGKSGYGKATAEVMGEPLVTEIKDPKQTAQIQKAVHEYDIKINKSEKLKNGDEITVTAVVKDSSLNLKFDTKELKKTVTVEGLEEIVNSAKELDTKVRERMTQKAKTDIGESIRSDIKNLKVEKLKTFERPIPEAELEKEYSNQPFTILEAYKVTFDEKKFKLSTSDPEEFEPRERVYVYEFSGFRKKGSAVDFDFGRATWKDSLGKDVMTDLENRYQVEGYTVVE</sequence>
<feature type="region of interest" description="Disordered" evidence="1">
    <location>
        <begin position="1"/>
        <end position="68"/>
    </location>
</feature>
<dbReference type="EMBL" id="LSCR01000015">
    <property type="protein sequence ID" value="KXB34420.1"/>
    <property type="molecule type" value="Genomic_DNA"/>
</dbReference>
<gene>
    <name evidence="3" type="ORF">HMPREF3192_00859</name>
</gene>
<evidence type="ECO:0000313" key="4">
    <source>
        <dbReference type="Proteomes" id="UP000070675"/>
    </source>
</evidence>
<feature type="transmembrane region" description="Helical" evidence="2">
    <location>
        <begin position="141"/>
        <end position="161"/>
    </location>
</feature>
<evidence type="ECO:0000313" key="3">
    <source>
        <dbReference type="EMBL" id="KXB34420.1"/>
    </source>
</evidence>
<proteinExistence type="predicted"/>
<dbReference type="PATRIC" id="fig|1393034.3.peg.829"/>
<evidence type="ECO:0000256" key="2">
    <source>
        <dbReference type="SAM" id="Phobius"/>
    </source>
</evidence>